<evidence type="ECO:0000256" key="1">
    <source>
        <dbReference type="SAM" id="Phobius"/>
    </source>
</evidence>
<sequence length="228" mass="24209">MTSDDLKQVLQSVATQGTDTVELDEHALVPRIRRRRRRRTAAVGVAGFAGAAAIAVSAYAVLPGAGTESTVANRGGGSQSAIRENPLPPYKCGVTFPAPSSIGTRGEKVTQKTMARSADGWTGTVEDEFTSHLPKPLMNASPTSLFAVVQKNRVVGHAVLTGSGKPVVLQPEQSHTFRARIDIRSCDRTPGARLPVGSYLIYRDLPADSKPQGGTLKEVLPTAQLQLK</sequence>
<keyword evidence="1" id="KW-0812">Transmembrane</keyword>
<keyword evidence="1" id="KW-0472">Membrane</keyword>
<reference evidence="2 3" key="1">
    <citation type="journal article" date="2015" name="Stand. Genomic Sci.">
        <title>Genomic Encyclopedia of Bacterial and Archaeal Type Strains, Phase III: the genomes of soil and plant-associated and newly described type strains.</title>
        <authorList>
            <person name="Whitman W.B."/>
            <person name="Woyke T."/>
            <person name="Klenk H.P."/>
            <person name="Zhou Y."/>
            <person name="Lilburn T.G."/>
            <person name="Beck B.J."/>
            <person name="De Vos P."/>
            <person name="Vandamme P."/>
            <person name="Eisen J.A."/>
            <person name="Garrity G."/>
            <person name="Hugenholtz P."/>
            <person name="Kyrpides N.C."/>
        </authorList>
    </citation>
    <scope>NUCLEOTIDE SEQUENCE [LARGE SCALE GENOMIC DNA]</scope>
    <source>
        <strain evidence="2 3">VKM Ac-2538</strain>
    </source>
</reference>
<organism evidence="2 3">
    <name type="scientific">Kribbella orskensis</name>
    <dbReference type="NCBI Taxonomy" id="2512216"/>
    <lineage>
        <taxon>Bacteria</taxon>
        <taxon>Bacillati</taxon>
        <taxon>Actinomycetota</taxon>
        <taxon>Actinomycetes</taxon>
        <taxon>Propionibacteriales</taxon>
        <taxon>Kribbellaceae</taxon>
        <taxon>Kribbella</taxon>
    </lineage>
</organism>
<feature type="transmembrane region" description="Helical" evidence="1">
    <location>
        <begin position="41"/>
        <end position="62"/>
    </location>
</feature>
<comment type="caution">
    <text evidence="2">The sequence shown here is derived from an EMBL/GenBank/DDBJ whole genome shotgun (WGS) entry which is preliminary data.</text>
</comment>
<protein>
    <submittedName>
        <fullName evidence="2">Uncharacterized protein</fullName>
    </submittedName>
</protein>
<keyword evidence="3" id="KW-1185">Reference proteome</keyword>
<evidence type="ECO:0000313" key="2">
    <source>
        <dbReference type="EMBL" id="TCO27570.1"/>
    </source>
</evidence>
<dbReference type="RefSeq" id="WP_132190007.1">
    <property type="nucleotide sequence ID" value="NZ_SLWM01000003.1"/>
</dbReference>
<keyword evidence="1" id="KW-1133">Transmembrane helix</keyword>
<dbReference type="EMBL" id="SLWM01000003">
    <property type="protein sequence ID" value="TCO27570.1"/>
    <property type="molecule type" value="Genomic_DNA"/>
</dbReference>
<evidence type="ECO:0000313" key="3">
    <source>
        <dbReference type="Proteomes" id="UP000295818"/>
    </source>
</evidence>
<gene>
    <name evidence="2" type="ORF">EV644_103269</name>
</gene>
<dbReference type="Proteomes" id="UP000295818">
    <property type="component" value="Unassembled WGS sequence"/>
</dbReference>
<name>A0ABY2BQ02_9ACTN</name>
<proteinExistence type="predicted"/>
<accession>A0ABY2BQ02</accession>